<evidence type="ECO:0000313" key="2">
    <source>
        <dbReference type="Proteomes" id="UP000472320"/>
    </source>
</evidence>
<dbReference type="Proteomes" id="UP000472320">
    <property type="component" value="Unassembled WGS sequence"/>
</dbReference>
<dbReference type="EMBL" id="WNKX01000001">
    <property type="protein sequence ID" value="MTW09201.1"/>
    <property type="molecule type" value="Genomic_DNA"/>
</dbReference>
<name>A0A6L6QAX8_9BURK</name>
<accession>A0A6L6QAX8</accession>
<dbReference type="AlphaFoldDB" id="A0A6L6QAX8"/>
<gene>
    <name evidence="1" type="ORF">GM658_01175</name>
</gene>
<organism evidence="1 2">
    <name type="scientific">Massilia eburnea</name>
    <dbReference type="NCBI Taxonomy" id="1776165"/>
    <lineage>
        <taxon>Bacteria</taxon>
        <taxon>Pseudomonadati</taxon>
        <taxon>Pseudomonadota</taxon>
        <taxon>Betaproteobacteria</taxon>
        <taxon>Burkholderiales</taxon>
        <taxon>Oxalobacteraceae</taxon>
        <taxon>Telluria group</taxon>
        <taxon>Massilia</taxon>
    </lineage>
</organism>
<keyword evidence="2" id="KW-1185">Reference proteome</keyword>
<sequence length="206" mass="23071">MKSCLANSYWDRISLLQKLTEALQQSPSPAAGKPDESGMYRLFAKRLEGESAVIYIFRKGDSKPWQTLPVLVMPNDLDIAPRITKISDSAQILEVYNGRGGRHSTASYDFYVSSNGGQFIYSEAITNLAVDTLSGLEIMGDELETVSSDAGTTRSTNTRYKLVDGKPQIASREIFDGESDRKFNLTTYETYRDGKLVKSWTKKEKR</sequence>
<protein>
    <submittedName>
        <fullName evidence="1">Uncharacterized protein</fullName>
    </submittedName>
</protein>
<comment type="caution">
    <text evidence="1">The sequence shown here is derived from an EMBL/GenBank/DDBJ whole genome shotgun (WGS) entry which is preliminary data.</text>
</comment>
<proteinExistence type="predicted"/>
<evidence type="ECO:0000313" key="1">
    <source>
        <dbReference type="EMBL" id="MTW09201.1"/>
    </source>
</evidence>
<reference evidence="1 2" key="1">
    <citation type="submission" date="2019-11" db="EMBL/GenBank/DDBJ databases">
        <title>Type strains purchased from KCTC, JCM and DSMZ.</title>
        <authorList>
            <person name="Lu H."/>
        </authorList>
    </citation>
    <scope>NUCLEOTIDE SEQUENCE [LARGE SCALE GENOMIC DNA]</scope>
    <source>
        <strain evidence="1 2">JCM 31587</strain>
    </source>
</reference>